<accession>A0A9D2R451</accession>
<dbReference type="EMBL" id="DWUV01000207">
    <property type="protein sequence ID" value="HJD35025.1"/>
    <property type="molecule type" value="Genomic_DNA"/>
</dbReference>
<organism evidence="1 2">
    <name type="scientific">Candidatus Mediterraneibacter tabaqchaliae</name>
    <dbReference type="NCBI Taxonomy" id="2838689"/>
    <lineage>
        <taxon>Bacteria</taxon>
        <taxon>Bacillati</taxon>
        <taxon>Bacillota</taxon>
        <taxon>Clostridia</taxon>
        <taxon>Lachnospirales</taxon>
        <taxon>Lachnospiraceae</taxon>
        <taxon>Mediterraneibacter</taxon>
    </lineage>
</organism>
<evidence type="ECO:0000313" key="2">
    <source>
        <dbReference type="Proteomes" id="UP000823897"/>
    </source>
</evidence>
<proteinExistence type="predicted"/>
<protein>
    <submittedName>
        <fullName evidence="1">DUF5104 domain-containing protein</fullName>
    </submittedName>
</protein>
<dbReference type="Proteomes" id="UP000823897">
    <property type="component" value="Unassembled WGS sequence"/>
</dbReference>
<dbReference type="AlphaFoldDB" id="A0A9D2R451"/>
<dbReference type="InterPro" id="IPR031344">
    <property type="entry name" value="DUF5104"/>
</dbReference>
<gene>
    <name evidence="1" type="ORF">H9911_10880</name>
</gene>
<name>A0A9D2R451_9FIRM</name>
<dbReference type="Gene3D" id="3.10.450.50">
    <property type="match status" value="1"/>
</dbReference>
<comment type="caution">
    <text evidence="1">The sequence shown here is derived from an EMBL/GenBank/DDBJ whole genome shotgun (WGS) entry which is preliminary data.</text>
</comment>
<dbReference type="Pfam" id="PF17117">
    <property type="entry name" value="DUF5104"/>
    <property type="match status" value="1"/>
</dbReference>
<evidence type="ECO:0000313" key="1">
    <source>
        <dbReference type="EMBL" id="HJD35025.1"/>
    </source>
</evidence>
<reference evidence="1" key="2">
    <citation type="submission" date="2021-04" db="EMBL/GenBank/DDBJ databases">
        <authorList>
            <person name="Gilroy R."/>
        </authorList>
    </citation>
    <scope>NUCLEOTIDE SEQUENCE</scope>
    <source>
        <strain evidence="1">ChiGjej3B3-11674</strain>
    </source>
</reference>
<sequence length="115" mass="13663">MDLFSEYARKAQPDLKEQIQRMMAFYKGTAEEHRGNASLHESSEYGRTVFSEYKAHYSLTTDQEEYKVAFQYRMIDAENPDQEGLFSFEIATEEAFDREDFRWICEDNPGVYTRE</sequence>
<reference evidence="1" key="1">
    <citation type="journal article" date="2021" name="PeerJ">
        <title>Extensive microbial diversity within the chicken gut microbiome revealed by metagenomics and culture.</title>
        <authorList>
            <person name="Gilroy R."/>
            <person name="Ravi A."/>
            <person name="Getino M."/>
            <person name="Pursley I."/>
            <person name="Horton D.L."/>
            <person name="Alikhan N.F."/>
            <person name="Baker D."/>
            <person name="Gharbi K."/>
            <person name="Hall N."/>
            <person name="Watson M."/>
            <person name="Adriaenssens E.M."/>
            <person name="Foster-Nyarko E."/>
            <person name="Jarju S."/>
            <person name="Secka A."/>
            <person name="Antonio M."/>
            <person name="Oren A."/>
            <person name="Chaudhuri R.R."/>
            <person name="La Ragione R."/>
            <person name="Hildebrand F."/>
            <person name="Pallen M.J."/>
        </authorList>
    </citation>
    <scope>NUCLEOTIDE SEQUENCE</scope>
    <source>
        <strain evidence="1">ChiGjej3B3-11674</strain>
    </source>
</reference>